<gene>
    <name evidence="10" type="ORF">FEM41_16820</name>
</gene>
<dbReference type="Gene3D" id="1.20.1250.20">
    <property type="entry name" value="MFS general substrate transporter like domains"/>
    <property type="match status" value="2"/>
</dbReference>
<feature type="transmembrane region" description="Helical" evidence="8">
    <location>
        <begin position="351"/>
        <end position="374"/>
    </location>
</feature>
<evidence type="ECO:0000313" key="11">
    <source>
        <dbReference type="Proteomes" id="UP000302163"/>
    </source>
</evidence>
<evidence type="ECO:0000256" key="6">
    <source>
        <dbReference type="ARBA" id="ARBA00022989"/>
    </source>
</evidence>
<dbReference type="NCBIfam" id="TIGR00882">
    <property type="entry name" value="2A0105"/>
    <property type="match status" value="1"/>
</dbReference>
<organism evidence="10 11">
    <name type="scientific">Jejubacter calystegiae</name>
    <dbReference type="NCBI Taxonomy" id="2579935"/>
    <lineage>
        <taxon>Bacteria</taxon>
        <taxon>Pseudomonadati</taxon>
        <taxon>Pseudomonadota</taxon>
        <taxon>Gammaproteobacteria</taxon>
        <taxon>Enterobacterales</taxon>
        <taxon>Enterobacteriaceae</taxon>
        <taxon>Jejubacter</taxon>
    </lineage>
</organism>
<dbReference type="PANTHER" id="PTHR23522">
    <property type="entry name" value="BLL5896 PROTEIN"/>
    <property type="match status" value="1"/>
</dbReference>
<dbReference type="OrthoDB" id="7065110at2"/>
<keyword evidence="5 8" id="KW-0812">Transmembrane</keyword>
<feature type="transmembrane region" description="Helical" evidence="8">
    <location>
        <begin position="79"/>
        <end position="100"/>
    </location>
</feature>
<dbReference type="KEGG" id="izh:FEM41_16820"/>
<dbReference type="InterPro" id="IPR036259">
    <property type="entry name" value="MFS_trans_sf"/>
</dbReference>
<evidence type="ECO:0000256" key="8">
    <source>
        <dbReference type="SAM" id="Phobius"/>
    </source>
</evidence>
<dbReference type="InterPro" id="IPR020846">
    <property type="entry name" value="MFS_dom"/>
</dbReference>
<feature type="domain" description="Major facilitator superfamily (MFS) profile" evidence="9">
    <location>
        <begin position="1"/>
        <end position="406"/>
    </location>
</feature>
<dbReference type="EMBL" id="CP040428">
    <property type="protein sequence ID" value="QCT21192.1"/>
    <property type="molecule type" value="Genomic_DNA"/>
</dbReference>
<dbReference type="GO" id="GO:0005886">
    <property type="term" value="C:plasma membrane"/>
    <property type="evidence" value="ECO:0007669"/>
    <property type="project" value="UniProtKB-SubCell"/>
</dbReference>
<dbReference type="InterPro" id="IPR000576">
    <property type="entry name" value="LacY/RafB_perm_fam"/>
</dbReference>
<dbReference type="GO" id="GO:0015528">
    <property type="term" value="F:lactose:proton symporter activity"/>
    <property type="evidence" value="ECO:0007669"/>
    <property type="project" value="TreeGrafter"/>
</dbReference>
<keyword evidence="6 8" id="KW-1133">Transmembrane helix</keyword>
<evidence type="ECO:0000256" key="5">
    <source>
        <dbReference type="ARBA" id="ARBA00022692"/>
    </source>
</evidence>
<feature type="transmembrane region" description="Helical" evidence="8">
    <location>
        <begin position="49"/>
        <end position="67"/>
    </location>
</feature>
<evidence type="ECO:0000313" key="10">
    <source>
        <dbReference type="EMBL" id="QCT21192.1"/>
    </source>
</evidence>
<sequence length="423" mass="47246">MVNVMGINNQSDYIKISAFMFLYFVVWTMSFSLYAIWLGQHATLTSAEIGAVFGVNGAFAVVLKPVYGYITDKLGMKKYLLYFVAVMSSLLMPFFSYVYHPLLVNDFYTGVVVGALYLSLAWYAGIGVSESYCDRFGRLKGFEFGRIRMWGSCGAAVTASFAGILFNVSPVINFTISSIMSLVMLALLISIRIPASDNLENAVVPKKKINLSDVRDLLTQGEFWRFCFYVAGIVWIMHIAEQQFPRYFVSFFNGNKQGTSWYGYLSTVQAIVEFVSMMTVPWLVNRIGPYKTLIAAGLLIGARLVISGFATSALMIAFIKPFYGLENAMLLIAVFKYIADNFDKRVNSTMYLIGYQCFIYVGTIFVSAPIGALYDKIGFSQSYFIMGGIIIVFSLVSAFVLRNEKRKGGRKLISATHPLQQGK</sequence>
<feature type="transmembrane region" description="Helical" evidence="8">
    <location>
        <begin position="380"/>
        <end position="401"/>
    </location>
</feature>
<keyword evidence="4" id="KW-0997">Cell inner membrane</keyword>
<dbReference type="PRINTS" id="PR00174">
    <property type="entry name" value="LACYSMPORT"/>
</dbReference>
<keyword evidence="7 8" id="KW-0472">Membrane</keyword>
<evidence type="ECO:0000256" key="3">
    <source>
        <dbReference type="ARBA" id="ARBA00022475"/>
    </source>
</evidence>
<dbReference type="AlphaFoldDB" id="A0A4P8YR33"/>
<dbReference type="Pfam" id="PF01306">
    <property type="entry name" value="LacY_symp"/>
    <property type="match status" value="1"/>
</dbReference>
<proteinExistence type="predicted"/>
<keyword evidence="3" id="KW-1003">Cell membrane</keyword>
<feature type="transmembrane region" description="Helical" evidence="8">
    <location>
        <begin position="261"/>
        <end position="284"/>
    </location>
</feature>
<dbReference type="PROSITE" id="PS50850">
    <property type="entry name" value="MFS"/>
    <property type="match status" value="1"/>
</dbReference>
<feature type="transmembrane region" description="Helical" evidence="8">
    <location>
        <begin position="12"/>
        <end position="37"/>
    </location>
</feature>
<dbReference type="Proteomes" id="UP000302163">
    <property type="component" value="Chromosome"/>
</dbReference>
<reference evidence="10 11" key="1">
    <citation type="submission" date="2019-05" db="EMBL/GenBank/DDBJ databases">
        <title>Complete genome sequence of Izhakiella calystegiae KSNA2, an endophyte isolated from beach morning glory (Calystegia soldanella).</title>
        <authorList>
            <person name="Jiang L."/>
            <person name="Jeong J.C."/>
            <person name="Kim C.Y."/>
            <person name="Kim D.H."/>
            <person name="Kim S.W."/>
            <person name="Lee j."/>
        </authorList>
    </citation>
    <scope>NUCLEOTIDE SEQUENCE [LARGE SCALE GENOMIC DNA]</scope>
    <source>
        <strain evidence="10 11">KSNA2</strain>
    </source>
</reference>
<dbReference type="PANTHER" id="PTHR23522:SF10">
    <property type="entry name" value="3-PHENYLPROPIONIC ACID TRANSPORTER-RELATED"/>
    <property type="match status" value="1"/>
</dbReference>
<comment type="subcellular location">
    <subcellularLocation>
        <location evidence="1">Cell inner membrane</location>
        <topology evidence="1">Multi-pass membrane protein</topology>
    </subcellularLocation>
</comment>
<evidence type="ECO:0000256" key="4">
    <source>
        <dbReference type="ARBA" id="ARBA00022519"/>
    </source>
</evidence>
<feature type="transmembrane region" description="Helical" evidence="8">
    <location>
        <begin position="147"/>
        <end position="166"/>
    </location>
</feature>
<feature type="transmembrane region" description="Helical" evidence="8">
    <location>
        <begin position="106"/>
        <end position="126"/>
    </location>
</feature>
<keyword evidence="2" id="KW-0813">Transport</keyword>
<name>A0A4P8YR33_9ENTR</name>
<feature type="transmembrane region" description="Helical" evidence="8">
    <location>
        <begin position="223"/>
        <end position="241"/>
    </location>
</feature>
<dbReference type="SUPFAM" id="SSF103473">
    <property type="entry name" value="MFS general substrate transporter"/>
    <property type="match status" value="1"/>
</dbReference>
<accession>A0A4P8YR33</accession>
<evidence type="ECO:0000256" key="1">
    <source>
        <dbReference type="ARBA" id="ARBA00004429"/>
    </source>
</evidence>
<feature type="transmembrane region" description="Helical" evidence="8">
    <location>
        <begin position="322"/>
        <end position="339"/>
    </location>
</feature>
<keyword evidence="11" id="KW-1185">Reference proteome</keyword>
<evidence type="ECO:0000256" key="7">
    <source>
        <dbReference type="ARBA" id="ARBA00023136"/>
    </source>
</evidence>
<evidence type="ECO:0000259" key="9">
    <source>
        <dbReference type="PROSITE" id="PS50850"/>
    </source>
</evidence>
<dbReference type="GO" id="GO:0030395">
    <property type="term" value="F:lactose binding"/>
    <property type="evidence" value="ECO:0007669"/>
    <property type="project" value="TreeGrafter"/>
</dbReference>
<evidence type="ECO:0000256" key="2">
    <source>
        <dbReference type="ARBA" id="ARBA00022448"/>
    </source>
</evidence>
<protein>
    <submittedName>
        <fullName evidence="10">MFS transporter</fullName>
    </submittedName>
</protein>
<feature type="transmembrane region" description="Helical" evidence="8">
    <location>
        <begin position="172"/>
        <end position="191"/>
    </location>
</feature>
<feature type="transmembrane region" description="Helical" evidence="8">
    <location>
        <begin position="293"/>
        <end position="316"/>
    </location>
</feature>